<evidence type="ECO:0000256" key="1">
    <source>
        <dbReference type="ARBA" id="ARBA00004651"/>
    </source>
</evidence>
<evidence type="ECO:0000256" key="3">
    <source>
        <dbReference type="ARBA" id="ARBA00022692"/>
    </source>
</evidence>
<dbReference type="InterPro" id="IPR038766">
    <property type="entry name" value="Membrane_comp_ABC_pdt"/>
</dbReference>
<feature type="transmembrane region" description="Helical" evidence="6">
    <location>
        <begin position="20"/>
        <end position="40"/>
    </location>
</feature>
<dbReference type="RefSeq" id="WP_092649655.1">
    <property type="nucleotide sequence ID" value="NZ_FOHA01000001.1"/>
</dbReference>
<sequence>MNILVKKMLRDFRKMKGEFISILLLAFLGMLVFTGFISAWKSMDETFEAWSESSHLADAWISGNQIPDTAIENIKKEDTIQELQKQSTSTMVVDKKDGNQLVQAVVTDEQTISTLKNVSGEAFDATKKGVWVDDYFATENAYQIGDQLTLWLDGQQFDTVILGTILSPDFIAYKGPNHDLTMNHQKYGYVYTNNQTIPLKQLVGTNQLLVKLSDTEPSAELKQRIEEALGEHFMAYQTRINNPNVATYIQKVLVLKKLAILFSAVIMLLVLLTILTTIQRLVRQQRTIIATLKALGIRNRSILFHYSSYGLFISLIGVILGMIVAPYSFTPFVLATQRNQFMLANWQEEFPPIIFIVGMLIVVLSTLTAYLASRKSVQSLPAEMLRIKIKDHQFSEKGKWTDALFKQTSFAWKWVTRDALRNKKKQLIAMLTVAGSILLLIISFGIQYSIQQMNQQLYGKQFDYRFSIQFAQQVSNEQRASVQQAVGDEGQWQETRQGQLRLANRSENVTLVIMDQGLYTHFYNQEKQPIQLKKEGIVLSHFLAQKWQVEIGDTLQFKPTGTAQYLTTFVTDIAYVSAPQGILMSREAWQQLDQPFMPNTLLTGRDISQQEIATKPGVHKITSLKKQKEDAAKVAENMQSIIITYGFFAVILSVVVLYNLGVLNFTERYREYATLKVLGFRKKEIRGIILRDQWLAFLLGGALSLVLIKPVLTLFGTIISTDESEIFTAISLERIFISFSLILICSLLVGVYINRKVQKIEMTEALKNVD</sequence>
<proteinExistence type="predicted"/>
<dbReference type="PANTHER" id="PTHR30287">
    <property type="entry name" value="MEMBRANE COMPONENT OF PREDICTED ABC SUPERFAMILY METABOLITE UPTAKE TRANSPORTER"/>
    <property type="match status" value="1"/>
</dbReference>
<protein>
    <submittedName>
        <fullName evidence="8">ABC-type transport system, involved in lipoprotein release, permease component</fullName>
    </submittedName>
</protein>
<reference evidence="8 9" key="1">
    <citation type="submission" date="2016-10" db="EMBL/GenBank/DDBJ databases">
        <authorList>
            <person name="de Groot N.N."/>
        </authorList>
    </citation>
    <scope>NUCLEOTIDE SEQUENCE [LARGE SCALE GENOMIC DNA]</scope>
    <source>
        <strain evidence="8 9">DSM 13760</strain>
    </source>
</reference>
<dbReference type="GO" id="GO:0005886">
    <property type="term" value="C:plasma membrane"/>
    <property type="evidence" value="ECO:0007669"/>
    <property type="project" value="UniProtKB-SubCell"/>
</dbReference>
<keyword evidence="9" id="KW-1185">Reference proteome</keyword>
<dbReference type="Proteomes" id="UP000198948">
    <property type="component" value="Unassembled WGS sequence"/>
</dbReference>
<keyword evidence="2" id="KW-1003">Cell membrane</keyword>
<feature type="transmembrane region" description="Helical" evidence="6">
    <location>
        <begin position="258"/>
        <end position="282"/>
    </location>
</feature>
<evidence type="ECO:0000313" key="9">
    <source>
        <dbReference type="Proteomes" id="UP000198948"/>
    </source>
</evidence>
<feature type="transmembrane region" description="Helical" evidence="6">
    <location>
        <begin position="642"/>
        <end position="660"/>
    </location>
</feature>
<evidence type="ECO:0000313" key="8">
    <source>
        <dbReference type="EMBL" id="SER55826.1"/>
    </source>
</evidence>
<feature type="domain" description="ABC3 transporter permease C-terminal" evidence="7">
    <location>
        <begin position="260"/>
        <end position="375"/>
    </location>
</feature>
<dbReference type="Pfam" id="PF02687">
    <property type="entry name" value="FtsX"/>
    <property type="match status" value="2"/>
</dbReference>
<gene>
    <name evidence="8" type="ORF">SAMN04488559_101363</name>
</gene>
<feature type="transmembrane region" description="Helical" evidence="6">
    <location>
        <begin position="303"/>
        <end position="330"/>
    </location>
</feature>
<feature type="transmembrane region" description="Helical" evidence="6">
    <location>
        <begin position="694"/>
        <end position="715"/>
    </location>
</feature>
<dbReference type="InterPro" id="IPR003838">
    <property type="entry name" value="ABC3_permease_C"/>
</dbReference>
<organism evidence="8 9">
    <name type="scientific">Isobaculum melis</name>
    <dbReference type="NCBI Taxonomy" id="142588"/>
    <lineage>
        <taxon>Bacteria</taxon>
        <taxon>Bacillati</taxon>
        <taxon>Bacillota</taxon>
        <taxon>Bacilli</taxon>
        <taxon>Lactobacillales</taxon>
        <taxon>Carnobacteriaceae</taxon>
        <taxon>Isobaculum</taxon>
    </lineage>
</organism>
<feature type="transmembrane region" description="Helical" evidence="6">
    <location>
        <begin position="427"/>
        <end position="450"/>
    </location>
</feature>
<comment type="subcellular location">
    <subcellularLocation>
        <location evidence="1">Cell membrane</location>
        <topology evidence="1">Multi-pass membrane protein</topology>
    </subcellularLocation>
</comment>
<dbReference type="EMBL" id="FOHA01000001">
    <property type="protein sequence ID" value="SER55826.1"/>
    <property type="molecule type" value="Genomic_DNA"/>
</dbReference>
<keyword evidence="3 6" id="KW-0812">Transmembrane</keyword>
<keyword evidence="5 6" id="KW-0472">Membrane</keyword>
<evidence type="ECO:0000256" key="4">
    <source>
        <dbReference type="ARBA" id="ARBA00022989"/>
    </source>
</evidence>
<dbReference type="PANTHER" id="PTHR30287:SF1">
    <property type="entry name" value="INNER MEMBRANE PROTEIN"/>
    <property type="match status" value="1"/>
</dbReference>
<keyword evidence="8" id="KW-0449">Lipoprotein</keyword>
<feature type="domain" description="ABC3 transporter permease C-terminal" evidence="7">
    <location>
        <begin position="645"/>
        <end position="760"/>
    </location>
</feature>
<evidence type="ECO:0000256" key="6">
    <source>
        <dbReference type="SAM" id="Phobius"/>
    </source>
</evidence>
<name>A0A1H9Q5I6_9LACT</name>
<evidence type="ECO:0000259" key="7">
    <source>
        <dbReference type="Pfam" id="PF02687"/>
    </source>
</evidence>
<dbReference type="AlphaFoldDB" id="A0A1H9Q5I6"/>
<feature type="transmembrane region" description="Helical" evidence="6">
    <location>
        <begin position="350"/>
        <end position="372"/>
    </location>
</feature>
<accession>A0A1H9Q5I6</accession>
<dbReference type="STRING" id="142588.SAMN04488559_101363"/>
<keyword evidence="4 6" id="KW-1133">Transmembrane helix</keyword>
<feature type="transmembrane region" description="Helical" evidence="6">
    <location>
        <begin position="735"/>
        <end position="753"/>
    </location>
</feature>
<dbReference type="OrthoDB" id="5137249at2"/>
<evidence type="ECO:0000256" key="2">
    <source>
        <dbReference type="ARBA" id="ARBA00022475"/>
    </source>
</evidence>
<evidence type="ECO:0000256" key="5">
    <source>
        <dbReference type="ARBA" id="ARBA00023136"/>
    </source>
</evidence>